<dbReference type="Proteomes" id="UP000602647">
    <property type="component" value="Unassembled WGS sequence"/>
</dbReference>
<evidence type="ECO:0000313" key="1">
    <source>
        <dbReference type="EMBL" id="MBC6681345.1"/>
    </source>
</evidence>
<dbReference type="AlphaFoldDB" id="A0A923NNS4"/>
<reference evidence="1" key="1">
    <citation type="submission" date="2020-08" db="EMBL/GenBank/DDBJ databases">
        <title>Genome public.</title>
        <authorList>
            <person name="Liu C."/>
            <person name="Sun Q."/>
        </authorList>
    </citation>
    <scope>NUCLEOTIDE SEQUENCE</scope>
    <source>
        <strain evidence="1">BX12</strain>
    </source>
</reference>
<comment type="caution">
    <text evidence="1">The sequence shown here is derived from an EMBL/GenBank/DDBJ whole genome shotgun (WGS) entry which is preliminary data.</text>
</comment>
<accession>A0A923NNS4</accession>
<evidence type="ECO:0000313" key="2">
    <source>
        <dbReference type="Proteomes" id="UP000602647"/>
    </source>
</evidence>
<gene>
    <name evidence="1" type="ORF">H9L42_16160</name>
</gene>
<name>A0A923NNS4_9FIRM</name>
<organism evidence="1 2">
    <name type="scientific">Zhenpiania hominis</name>
    <dbReference type="NCBI Taxonomy" id="2763644"/>
    <lineage>
        <taxon>Bacteria</taxon>
        <taxon>Bacillati</taxon>
        <taxon>Bacillota</taxon>
        <taxon>Clostridia</taxon>
        <taxon>Peptostreptococcales</taxon>
        <taxon>Anaerovoracaceae</taxon>
        <taxon>Zhenpiania</taxon>
    </lineage>
</organism>
<sequence>MEQIYQKKEAFVKRVKLALIADERSNIADITYQRNEQGLEIIMVLFKLGGFRRINVTGNSNGANFMEIGRAVYEGGARGEIYR</sequence>
<dbReference type="RefSeq" id="WP_187304441.1">
    <property type="nucleotide sequence ID" value="NZ_JACRYT010000034.1"/>
</dbReference>
<protein>
    <submittedName>
        <fullName evidence="1">Uncharacterized protein</fullName>
    </submittedName>
</protein>
<dbReference type="EMBL" id="JACRYT010000034">
    <property type="protein sequence ID" value="MBC6681345.1"/>
    <property type="molecule type" value="Genomic_DNA"/>
</dbReference>
<keyword evidence="2" id="KW-1185">Reference proteome</keyword>
<proteinExistence type="predicted"/>